<name>A0A4Y7SKY1_COPMI</name>
<evidence type="ECO:0000313" key="3">
    <source>
        <dbReference type="Proteomes" id="UP000298030"/>
    </source>
</evidence>
<accession>A0A4Y7SKY1</accession>
<feature type="region of interest" description="Disordered" evidence="1">
    <location>
        <begin position="207"/>
        <end position="236"/>
    </location>
</feature>
<comment type="caution">
    <text evidence="2">The sequence shown here is derived from an EMBL/GenBank/DDBJ whole genome shotgun (WGS) entry which is preliminary data.</text>
</comment>
<sequence>MPGHCYEKRAECGGTYDHLFKAINSLVWKKTSFHHGDKYLAYKRDFTSIYSAPRGRSGLAKRKFVMMEDNTPLNILLTGQVVSNRAGSQLMSSGHYYINPYKETKPIRDGVTVRPAILLEVPWLAGMKHHHVFTNQVAMLKQIFKQDVEDCANPEEAEKFWSPFIPRDLKNNNDDPYIKIFFPSIYKVPRMTAEGSKVTDEEIKMFDLEDDDTADQRSDIATKSSHTASETDDEPQVQQEVYDVDDNLVVPWDMYDKLRPGTLVLVNAKLFVWYTSTSEGRRAYQIVAEKAKVIDESDEPIEERDIPRVNVASQTLPSTSSSLQRTPARRSDANNAFDLFESPSKKSRHG</sequence>
<dbReference type="EMBL" id="QPFP01000090">
    <property type="protein sequence ID" value="TEB22557.1"/>
    <property type="molecule type" value="Genomic_DNA"/>
</dbReference>
<dbReference type="OrthoDB" id="2838203at2759"/>
<proteinExistence type="predicted"/>
<evidence type="ECO:0000313" key="2">
    <source>
        <dbReference type="EMBL" id="TEB22557.1"/>
    </source>
</evidence>
<gene>
    <name evidence="2" type="ORF">FA13DRAFT_1920132</name>
</gene>
<feature type="compositionally biased region" description="Low complexity" evidence="1">
    <location>
        <begin position="313"/>
        <end position="326"/>
    </location>
</feature>
<feature type="region of interest" description="Disordered" evidence="1">
    <location>
        <begin position="296"/>
        <end position="350"/>
    </location>
</feature>
<protein>
    <submittedName>
        <fullName evidence="2">Uncharacterized protein</fullName>
    </submittedName>
</protein>
<evidence type="ECO:0000256" key="1">
    <source>
        <dbReference type="SAM" id="MobiDB-lite"/>
    </source>
</evidence>
<reference evidence="2 3" key="1">
    <citation type="journal article" date="2019" name="Nat. Ecol. Evol.">
        <title>Megaphylogeny resolves global patterns of mushroom evolution.</title>
        <authorList>
            <person name="Varga T."/>
            <person name="Krizsan K."/>
            <person name="Foldi C."/>
            <person name="Dima B."/>
            <person name="Sanchez-Garcia M."/>
            <person name="Sanchez-Ramirez S."/>
            <person name="Szollosi G.J."/>
            <person name="Szarkandi J.G."/>
            <person name="Papp V."/>
            <person name="Albert L."/>
            <person name="Andreopoulos W."/>
            <person name="Angelini C."/>
            <person name="Antonin V."/>
            <person name="Barry K.W."/>
            <person name="Bougher N.L."/>
            <person name="Buchanan P."/>
            <person name="Buyck B."/>
            <person name="Bense V."/>
            <person name="Catcheside P."/>
            <person name="Chovatia M."/>
            <person name="Cooper J."/>
            <person name="Damon W."/>
            <person name="Desjardin D."/>
            <person name="Finy P."/>
            <person name="Geml J."/>
            <person name="Haridas S."/>
            <person name="Hughes K."/>
            <person name="Justo A."/>
            <person name="Karasinski D."/>
            <person name="Kautmanova I."/>
            <person name="Kiss B."/>
            <person name="Kocsube S."/>
            <person name="Kotiranta H."/>
            <person name="LaButti K.M."/>
            <person name="Lechner B.E."/>
            <person name="Liimatainen K."/>
            <person name="Lipzen A."/>
            <person name="Lukacs Z."/>
            <person name="Mihaltcheva S."/>
            <person name="Morgado L.N."/>
            <person name="Niskanen T."/>
            <person name="Noordeloos M.E."/>
            <person name="Ohm R.A."/>
            <person name="Ortiz-Santana B."/>
            <person name="Ovrebo C."/>
            <person name="Racz N."/>
            <person name="Riley R."/>
            <person name="Savchenko A."/>
            <person name="Shiryaev A."/>
            <person name="Soop K."/>
            <person name="Spirin V."/>
            <person name="Szebenyi C."/>
            <person name="Tomsovsky M."/>
            <person name="Tulloss R.E."/>
            <person name="Uehling J."/>
            <person name="Grigoriev I.V."/>
            <person name="Vagvolgyi C."/>
            <person name="Papp T."/>
            <person name="Martin F.M."/>
            <person name="Miettinen O."/>
            <person name="Hibbett D.S."/>
            <person name="Nagy L.G."/>
        </authorList>
    </citation>
    <scope>NUCLEOTIDE SEQUENCE [LARGE SCALE GENOMIC DNA]</scope>
    <source>
        <strain evidence="2 3">FP101781</strain>
    </source>
</reference>
<dbReference type="Proteomes" id="UP000298030">
    <property type="component" value="Unassembled WGS sequence"/>
</dbReference>
<keyword evidence="3" id="KW-1185">Reference proteome</keyword>
<dbReference type="AlphaFoldDB" id="A0A4Y7SKY1"/>
<organism evidence="2 3">
    <name type="scientific">Coprinellus micaceus</name>
    <name type="common">Glistening ink-cap mushroom</name>
    <name type="synonym">Coprinus micaceus</name>
    <dbReference type="NCBI Taxonomy" id="71717"/>
    <lineage>
        <taxon>Eukaryota</taxon>
        <taxon>Fungi</taxon>
        <taxon>Dikarya</taxon>
        <taxon>Basidiomycota</taxon>
        <taxon>Agaricomycotina</taxon>
        <taxon>Agaricomycetes</taxon>
        <taxon>Agaricomycetidae</taxon>
        <taxon>Agaricales</taxon>
        <taxon>Agaricineae</taxon>
        <taxon>Psathyrellaceae</taxon>
        <taxon>Coprinellus</taxon>
    </lineage>
</organism>